<dbReference type="EMBL" id="BOPG01000044">
    <property type="protein sequence ID" value="GIJ58939.1"/>
    <property type="molecule type" value="Genomic_DNA"/>
</dbReference>
<organism evidence="1 2">
    <name type="scientific">Virgisporangium aurantiacum</name>
    <dbReference type="NCBI Taxonomy" id="175570"/>
    <lineage>
        <taxon>Bacteria</taxon>
        <taxon>Bacillati</taxon>
        <taxon>Actinomycetota</taxon>
        <taxon>Actinomycetes</taxon>
        <taxon>Micromonosporales</taxon>
        <taxon>Micromonosporaceae</taxon>
        <taxon>Virgisporangium</taxon>
    </lineage>
</organism>
<keyword evidence="2" id="KW-1185">Reference proteome</keyword>
<proteinExistence type="predicted"/>
<accession>A0A8J3Z7K5</accession>
<protein>
    <submittedName>
        <fullName evidence="1">Uncharacterized protein</fullName>
    </submittedName>
</protein>
<dbReference type="RefSeq" id="WP_204000462.1">
    <property type="nucleotide sequence ID" value="NZ_BOPG01000044.1"/>
</dbReference>
<sequence>MLNGTKLTAVGYMQGTAEDETGELGVDAISFDFRRIHWSPVVNARGDLGTDMFVQVRDEQRFSLGLMVGVQAKAGPKWFKRPVHDEDGTLVGWWFYEEHKRPR</sequence>
<evidence type="ECO:0000313" key="1">
    <source>
        <dbReference type="EMBL" id="GIJ58939.1"/>
    </source>
</evidence>
<gene>
    <name evidence="1" type="ORF">Vau01_064550</name>
</gene>
<evidence type="ECO:0000313" key="2">
    <source>
        <dbReference type="Proteomes" id="UP000612585"/>
    </source>
</evidence>
<comment type="caution">
    <text evidence="1">The sequence shown here is derived from an EMBL/GenBank/DDBJ whole genome shotgun (WGS) entry which is preliminary data.</text>
</comment>
<dbReference type="AlphaFoldDB" id="A0A8J3Z7K5"/>
<name>A0A8J3Z7K5_9ACTN</name>
<reference evidence="1" key="1">
    <citation type="submission" date="2021-01" db="EMBL/GenBank/DDBJ databases">
        <title>Whole genome shotgun sequence of Virgisporangium aurantiacum NBRC 16421.</title>
        <authorList>
            <person name="Komaki H."/>
            <person name="Tamura T."/>
        </authorList>
    </citation>
    <scope>NUCLEOTIDE SEQUENCE</scope>
    <source>
        <strain evidence="1">NBRC 16421</strain>
    </source>
</reference>
<dbReference type="Proteomes" id="UP000612585">
    <property type="component" value="Unassembled WGS sequence"/>
</dbReference>